<keyword evidence="1" id="KW-0812">Transmembrane</keyword>
<dbReference type="Proteomes" id="UP000015462">
    <property type="component" value="Unassembled WGS sequence"/>
</dbReference>
<keyword evidence="1" id="KW-0472">Membrane</keyword>
<organism evidence="2 3">
    <name type="scientific">Cycloclasticus pugetii</name>
    <dbReference type="NCBI Taxonomy" id="34068"/>
    <lineage>
        <taxon>Bacteria</taxon>
        <taxon>Pseudomonadati</taxon>
        <taxon>Pseudomonadota</taxon>
        <taxon>Gammaproteobacteria</taxon>
        <taxon>Thiotrichales</taxon>
        <taxon>Piscirickettsiaceae</taxon>
        <taxon>Cycloclasticus</taxon>
    </lineage>
</organism>
<reference evidence="2 3" key="1">
    <citation type="journal article" date="2013" name="Genome Announc.">
        <title>Genome Sequence of the Pyrene- and Fluoranthene-Degrading Bacterium Cycloclasticus sp. Strain PY97M.</title>
        <authorList>
            <person name="Cui Z."/>
            <person name="Xu G."/>
            <person name="Li Q."/>
            <person name="Gao W."/>
            <person name="Zheng L."/>
        </authorList>
    </citation>
    <scope>NUCLEOTIDE SEQUENCE [LARGE SCALE GENOMIC DNA]</scope>
    <source>
        <strain evidence="2 3">PY97M</strain>
    </source>
</reference>
<evidence type="ECO:0000313" key="3">
    <source>
        <dbReference type="Proteomes" id="UP000015462"/>
    </source>
</evidence>
<feature type="transmembrane region" description="Helical" evidence="1">
    <location>
        <begin position="58"/>
        <end position="85"/>
    </location>
</feature>
<dbReference type="EMBL" id="ASHL01000009">
    <property type="protein sequence ID" value="EPD12517.1"/>
    <property type="molecule type" value="Genomic_DNA"/>
</dbReference>
<sequence length="101" mass="11290">MTLVANAPSSLAHSATFAKNLRADNKPQPITHHGVFNRPKKNTVRHIRLISLNNMDKGALIALFNFLSIFICVVASHLLIFDLILNHHSLYPPLNDLEITL</sequence>
<protein>
    <submittedName>
        <fullName evidence="2">Uncharacterized protein</fullName>
    </submittedName>
</protein>
<comment type="caution">
    <text evidence="2">The sequence shown here is derived from an EMBL/GenBank/DDBJ whole genome shotgun (WGS) entry which is preliminary data.</text>
</comment>
<proteinExistence type="predicted"/>
<evidence type="ECO:0000313" key="2">
    <source>
        <dbReference type="EMBL" id="EPD12517.1"/>
    </source>
</evidence>
<name>A0AB33Z0S6_9GAMM</name>
<keyword evidence="3" id="KW-1185">Reference proteome</keyword>
<gene>
    <name evidence="2" type="ORF">L196_09474</name>
</gene>
<accession>A0AB33Z0S6</accession>
<evidence type="ECO:0000256" key="1">
    <source>
        <dbReference type="SAM" id="Phobius"/>
    </source>
</evidence>
<dbReference type="AlphaFoldDB" id="A0AB33Z0S6"/>
<keyword evidence="1" id="KW-1133">Transmembrane helix</keyword>